<dbReference type="GO" id="GO:0000272">
    <property type="term" value="P:polysaccharide catabolic process"/>
    <property type="evidence" value="ECO:0007669"/>
    <property type="project" value="InterPro"/>
</dbReference>
<name>A0A0B4N0T2_9BACT</name>
<evidence type="ECO:0000259" key="6">
    <source>
        <dbReference type="Pfam" id="PF00150"/>
    </source>
</evidence>
<dbReference type="GO" id="GO:0004553">
    <property type="term" value="F:hydrolase activity, hydrolyzing O-glycosyl compounds"/>
    <property type="evidence" value="ECO:0007669"/>
    <property type="project" value="InterPro"/>
</dbReference>
<feature type="domain" description="Glycoside hydrolase family 5" evidence="6">
    <location>
        <begin position="60"/>
        <end position="322"/>
    </location>
</feature>
<evidence type="ECO:0000256" key="2">
    <source>
        <dbReference type="ARBA" id="ARBA00023295"/>
    </source>
</evidence>
<feature type="region of interest" description="Disordered" evidence="4">
    <location>
        <begin position="358"/>
        <end position="382"/>
    </location>
</feature>
<accession>A0A0B4N0T2</accession>
<dbReference type="Pfam" id="PF00150">
    <property type="entry name" value="Cellulase"/>
    <property type="match status" value="1"/>
</dbReference>
<evidence type="ECO:0000256" key="3">
    <source>
        <dbReference type="RuleBase" id="RU361153"/>
    </source>
</evidence>
<dbReference type="PANTHER" id="PTHR34142:SF1">
    <property type="entry name" value="GLYCOSIDE HYDROLASE FAMILY 5 DOMAIN-CONTAINING PROTEIN"/>
    <property type="match status" value="1"/>
</dbReference>
<evidence type="ECO:0000256" key="5">
    <source>
        <dbReference type="SAM" id="SignalP"/>
    </source>
</evidence>
<sequence>MKNVTFTAFISAMALGASLAVAQTITPTRVGPVSQYGQLMTGKNSSGKGQIYGSCEGVKDGAEVQVRGMSLYWSLMPQALEFWSEEGIATMVNDMKIQIVRAAMATGDEDWKGEWNGIQLKGYAVDPKNQKQFMKTVVEAAIKNDIYVIIDWHSHKANQQTDAAKNFFKEMAQTYGQYDNVIFEVFNEPEKISWSDVKNYANQVIEVIRQYSDNLILVGNPEWDQNPSAAIGNEVNDSKNNTAYTLHYYANSHNWEGTYNWGGESEGLKGEKAMNAGLSVFVSEWGTANSNGGGDPNQGRNQSWQEYLNKHKLSWANWSASYISEGTAAFQGGSNKTSLQYTTSGNLVKGYLSTNPESYTKCPTGEQGQGQQGEGQQGEGQHGTAAFFSAPEFGLNISLTGKTLHVSAPQAATVEIFNTLGNKLFAIDHVRGELSLATLPVGRYMVRVRSGSATTMRAIAIK</sequence>
<feature type="signal peptide" evidence="5">
    <location>
        <begin position="1"/>
        <end position="22"/>
    </location>
</feature>
<evidence type="ECO:0000256" key="4">
    <source>
        <dbReference type="SAM" id="MobiDB-lite"/>
    </source>
</evidence>
<dbReference type="AlphaFoldDB" id="A0A0B4N0T2"/>
<dbReference type="SUPFAM" id="SSF51445">
    <property type="entry name" value="(Trans)glycosidases"/>
    <property type="match status" value="1"/>
</dbReference>
<dbReference type="InterPro" id="IPR017853">
    <property type="entry name" value="GH"/>
</dbReference>
<keyword evidence="1 3" id="KW-0378">Hydrolase</keyword>
<dbReference type="InterPro" id="IPR001547">
    <property type="entry name" value="Glyco_hydro_5"/>
</dbReference>
<feature type="chain" id="PRO_5002107620" evidence="5">
    <location>
        <begin position="23"/>
        <end position="462"/>
    </location>
</feature>
<evidence type="ECO:0000256" key="1">
    <source>
        <dbReference type="ARBA" id="ARBA00022801"/>
    </source>
</evidence>
<reference evidence="7" key="1">
    <citation type="submission" date="2014-03" db="EMBL/GenBank/DDBJ databases">
        <title>A sequence of cellulolytic fosmid clone of goat rumen metagenome.</title>
        <authorList>
            <person name="Lee K.-T."/>
            <person name="Kim J.-Y."/>
            <person name="Kim Y.-J."/>
            <person name="Ahn J.-H."/>
            <person name="Park M.-N."/>
            <person name="Kim J.-H."/>
            <person name="Kim T.-H."/>
        </authorList>
    </citation>
    <scope>NUCLEOTIDE SEQUENCE</scope>
</reference>
<keyword evidence="2 3" id="KW-0326">Glycosidase</keyword>
<dbReference type="EMBL" id="KJ631386">
    <property type="protein sequence ID" value="AIF25991.1"/>
    <property type="molecule type" value="Genomic_DNA"/>
</dbReference>
<feature type="compositionally biased region" description="Gly residues" evidence="4">
    <location>
        <begin position="367"/>
        <end position="381"/>
    </location>
</feature>
<proteinExistence type="inferred from homology"/>
<organism evidence="7">
    <name type="scientific">uncultured bacterium Ad_113_F04_contig2</name>
    <dbReference type="NCBI Taxonomy" id="1489296"/>
    <lineage>
        <taxon>Bacteria</taxon>
        <taxon>environmental samples</taxon>
    </lineage>
</organism>
<protein>
    <submittedName>
        <fullName evidence="7">Putative CelA84</fullName>
    </submittedName>
</protein>
<comment type="similarity">
    <text evidence="3">Belongs to the glycosyl hydrolase 5 (cellulase A) family.</text>
</comment>
<dbReference type="Gene3D" id="3.20.20.80">
    <property type="entry name" value="Glycosidases"/>
    <property type="match status" value="1"/>
</dbReference>
<keyword evidence="5" id="KW-0732">Signal</keyword>
<dbReference type="PANTHER" id="PTHR34142">
    <property type="entry name" value="ENDO-BETA-1,4-GLUCANASE A"/>
    <property type="match status" value="1"/>
</dbReference>
<evidence type="ECO:0000313" key="7">
    <source>
        <dbReference type="EMBL" id="AIF25991.1"/>
    </source>
</evidence>